<name>A0A0F9AV75_9ZZZZ</name>
<protein>
    <submittedName>
        <fullName evidence="1">Uncharacterized protein</fullName>
    </submittedName>
</protein>
<accession>A0A0F9AV75</accession>
<reference evidence="1" key="1">
    <citation type="journal article" date="2015" name="Nature">
        <title>Complex archaea that bridge the gap between prokaryotes and eukaryotes.</title>
        <authorList>
            <person name="Spang A."/>
            <person name="Saw J.H."/>
            <person name="Jorgensen S.L."/>
            <person name="Zaremba-Niedzwiedzka K."/>
            <person name="Martijn J."/>
            <person name="Lind A.E."/>
            <person name="van Eijk R."/>
            <person name="Schleper C."/>
            <person name="Guy L."/>
            <person name="Ettema T.J."/>
        </authorList>
    </citation>
    <scope>NUCLEOTIDE SEQUENCE</scope>
</reference>
<evidence type="ECO:0000313" key="1">
    <source>
        <dbReference type="EMBL" id="KKL13499.1"/>
    </source>
</evidence>
<organism evidence="1">
    <name type="scientific">marine sediment metagenome</name>
    <dbReference type="NCBI Taxonomy" id="412755"/>
    <lineage>
        <taxon>unclassified sequences</taxon>
        <taxon>metagenomes</taxon>
        <taxon>ecological metagenomes</taxon>
    </lineage>
</organism>
<dbReference type="EMBL" id="LAZR01040834">
    <property type="protein sequence ID" value="KKL13499.1"/>
    <property type="molecule type" value="Genomic_DNA"/>
</dbReference>
<proteinExistence type="predicted"/>
<sequence>MTYPFCPECGLDWNDCKCGGKKMDEFTTKHLQRWADDALHEDEREETVHKLTTYFEHNPDAQSWSWPFMLDIIERNEKLGISV</sequence>
<dbReference type="AlphaFoldDB" id="A0A0F9AV75"/>
<comment type="caution">
    <text evidence="1">The sequence shown here is derived from an EMBL/GenBank/DDBJ whole genome shotgun (WGS) entry which is preliminary data.</text>
</comment>
<gene>
    <name evidence="1" type="ORF">LCGC14_2525180</name>
</gene>